<evidence type="ECO:0000256" key="6">
    <source>
        <dbReference type="ARBA" id="ARBA00022660"/>
    </source>
</evidence>
<dbReference type="InterPro" id="IPR048259">
    <property type="entry name" value="Cytochrome_b_N_euk/bac"/>
</dbReference>
<dbReference type="PANTHER" id="PTHR19271">
    <property type="entry name" value="CYTOCHROME B"/>
    <property type="match status" value="1"/>
</dbReference>
<comment type="similarity">
    <text evidence="16 19">Belongs to the cytochrome b family.</text>
</comment>
<dbReference type="CDD" id="cd00290">
    <property type="entry name" value="cytochrome_b_C"/>
    <property type="match status" value="1"/>
</dbReference>
<dbReference type="PROSITE" id="PS51002">
    <property type="entry name" value="CYTB_NTER"/>
    <property type="match status" value="1"/>
</dbReference>
<feature type="binding site" evidence="17">
    <location>
        <position position="202"/>
    </location>
    <ligand>
        <name>a ubiquinone</name>
        <dbReference type="ChEBI" id="CHEBI:16389"/>
    </ligand>
</feature>
<dbReference type="AlphaFoldDB" id="A0A5J6CFF6"/>
<keyword evidence="9" id="KW-0999">Mitochondrion inner membrane</keyword>
<keyword evidence="12 18" id="KW-0408">Iron</keyword>
<dbReference type="InterPro" id="IPR048260">
    <property type="entry name" value="Cytochrome_b_C_euk/bac"/>
</dbReference>
<keyword evidence="7 19" id="KW-0812">Transmembrane</keyword>
<comment type="function">
    <text evidence="1 19">Component of the ubiquinol-cytochrome c reductase complex (complex III or cytochrome b-c1 complex) that is part of the mitochondrial respiratory chain. The b-c1 complex mediates electron transfer from ubiquinol to cytochrome c. Contributes to the generation of a proton gradient across the mitochondrial membrane that is then used for ATP synthesis.</text>
</comment>
<feature type="transmembrane region" description="Helical" evidence="19">
    <location>
        <begin position="179"/>
        <end position="201"/>
    </location>
</feature>
<feature type="transmembrane region" description="Helical" evidence="19">
    <location>
        <begin position="320"/>
        <end position="339"/>
    </location>
</feature>
<organism evidence="22">
    <name type="scientific">Xenopus petersii</name>
    <name type="common">Peter's clawed frog</name>
    <dbReference type="NCBI Taxonomy" id="288555"/>
    <lineage>
        <taxon>Eukaryota</taxon>
        <taxon>Metazoa</taxon>
        <taxon>Chordata</taxon>
        <taxon>Craniata</taxon>
        <taxon>Vertebrata</taxon>
        <taxon>Euteleostomi</taxon>
        <taxon>Amphibia</taxon>
        <taxon>Batrachia</taxon>
        <taxon>Anura</taxon>
        <taxon>Pipoidea</taxon>
        <taxon>Pipidae</taxon>
        <taxon>Xenopodinae</taxon>
        <taxon>Xenopus</taxon>
        <taxon>Xenopus</taxon>
    </lineage>
</organism>
<dbReference type="GO" id="GO:0016491">
    <property type="term" value="F:oxidoreductase activity"/>
    <property type="evidence" value="ECO:0007669"/>
    <property type="project" value="UniProtKB-UniRule"/>
</dbReference>
<evidence type="ECO:0000256" key="11">
    <source>
        <dbReference type="ARBA" id="ARBA00022989"/>
    </source>
</evidence>
<comment type="cofactor">
    <cofactor evidence="19">
        <name>heme b</name>
        <dbReference type="ChEBI" id="CHEBI:60344"/>
    </cofactor>
    <text evidence="19">Binds 2 heme groups non-covalently.</text>
</comment>
<sequence>MAPNIRKSHPLIKIINNSFIDLPTPSNISSLWNFGSLLGVCLIAQIITGLFLAMHYTADTSMAFSSVAHICRDVNYGWLIRNLHANGASFFFICIYLHIGRGLYYGSFLYKETWNIGVILLFLVMATAFVGYVLPWGQMSFWGATVITNLLSAIPYIGNVLVQWIWGGFSVDNATLTRFFAFHFLLPFIIAGASILHLLFLHETGSTNPTGLNSDPDKVPFHPYFSYKDLLGFLIMLTALTLLAMFSPNLLGDPDNFTPANPLVTPPHIKPEWYFLFAYAILRSIPNKLGGVLALVFSILILALMPLLHTSKQRSLMFRPLTQIMFWALVADTLILTWIGGQPVEDPYTMIGQLASVVYFSIFIIMFPLIGWVENKLLNW</sequence>
<dbReference type="CTD" id="4519"/>
<evidence type="ECO:0000256" key="3">
    <source>
        <dbReference type="ARBA" id="ARBA00013531"/>
    </source>
</evidence>
<evidence type="ECO:0000256" key="8">
    <source>
        <dbReference type="ARBA" id="ARBA00022723"/>
    </source>
</evidence>
<dbReference type="GO" id="GO:0005743">
    <property type="term" value="C:mitochondrial inner membrane"/>
    <property type="evidence" value="ECO:0007669"/>
    <property type="project" value="UniProtKB-SubCell"/>
</dbReference>
<evidence type="ECO:0000259" key="20">
    <source>
        <dbReference type="PROSITE" id="PS51002"/>
    </source>
</evidence>
<feature type="binding site" description="axial binding residue" evidence="18">
    <location>
        <position position="84"/>
    </location>
    <ligand>
        <name>heme b</name>
        <dbReference type="ChEBI" id="CHEBI:60344"/>
        <label>b562</label>
    </ligand>
    <ligandPart>
        <name>Fe</name>
        <dbReference type="ChEBI" id="CHEBI:18248"/>
    </ligandPart>
</feature>
<dbReference type="GO" id="GO:0046872">
    <property type="term" value="F:metal ion binding"/>
    <property type="evidence" value="ECO:0007669"/>
    <property type="project" value="UniProtKB-UniRule"/>
</dbReference>
<feature type="transmembrane region" description="Helical" evidence="19">
    <location>
        <begin position="230"/>
        <end position="251"/>
    </location>
</feature>
<feature type="binding site" description="axial binding residue" evidence="18">
    <location>
        <position position="197"/>
    </location>
    <ligand>
        <name>heme b</name>
        <dbReference type="ChEBI" id="CHEBI:60344"/>
        <label>b566</label>
    </ligand>
    <ligandPart>
        <name>Fe</name>
        <dbReference type="ChEBI" id="CHEBI:18248"/>
    </ligandPart>
</feature>
<proteinExistence type="inferred from homology"/>
<dbReference type="GeneID" id="41852767"/>
<dbReference type="GO" id="GO:0045275">
    <property type="term" value="C:respiratory chain complex III"/>
    <property type="evidence" value="ECO:0007669"/>
    <property type="project" value="InterPro"/>
</dbReference>
<feature type="transmembrane region" description="Helical" evidence="19">
    <location>
        <begin position="289"/>
        <end position="308"/>
    </location>
</feature>
<feature type="domain" description="Cytochrome b/b6 C-terminal region profile" evidence="21">
    <location>
        <begin position="211"/>
        <end position="380"/>
    </location>
</feature>
<feature type="transmembrane region" description="Helical" evidence="19">
    <location>
        <begin position="78"/>
        <end position="99"/>
    </location>
</feature>
<evidence type="ECO:0000259" key="21">
    <source>
        <dbReference type="PROSITE" id="PS51003"/>
    </source>
</evidence>
<keyword evidence="5 18" id="KW-0349">Heme</keyword>
<comment type="cofactor">
    <cofactor evidence="18">
        <name>heme</name>
        <dbReference type="ChEBI" id="CHEBI:30413"/>
    </cofactor>
    <text evidence="18">Binds 2 heme groups non-covalently.</text>
</comment>
<dbReference type="SUPFAM" id="SSF81342">
    <property type="entry name" value="Transmembrane di-heme cytochromes"/>
    <property type="match status" value="1"/>
</dbReference>
<dbReference type="InterPro" id="IPR005798">
    <property type="entry name" value="Cyt_b/b6_C"/>
</dbReference>
<feature type="domain" description="Cytochrome b/b6 N-terminal region profile" evidence="20">
    <location>
        <begin position="1"/>
        <end position="210"/>
    </location>
</feature>
<evidence type="ECO:0000256" key="17">
    <source>
        <dbReference type="PIRSR" id="PIRSR038885-1"/>
    </source>
</evidence>
<dbReference type="InterPro" id="IPR016174">
    <property type="entry name" value="Di-haem_cyt_TM"/>
</dbReference>
<dbReference type="InterPro" id="IPR005797">
    <property type="entry name" value="Cyt_b/b6_N"/>
</dbReference>
<evidence type="ECO:0000256" key="18">
    <source>
        <dbReference type="PIRSR" id="PIRSR038885-2"/>
    </source>
</evidence>
<dbReference type="InterPro" id="IPR036150">
    <property type="entry name" value="Cyt_b/b6_C_sf"/>
</dbReference>
<dbReference type="FunFam" id="1.20.810.10:FF:000002">
    <property type="entry name" value="Cytochrome b"/>
    <property type="match status" value="1"/>
</dbReference>
<reference evidence="22" key="1">
    <citation type="journal article" date="2019" name="PLoS ONE">
        <title>Xenopus fraseri: Mr. Fraser, where did your frog come from?</title>
        <authorList>
            <person name="Evans B.J."/>
            <person name="Gansauge M.T."/>
            <person name="Stanley E.L."/>
            <person name="Furman B.L.S."/>
            <person name="Cauret C.M.S."/>
            <person name="Ofori-Boateng C."/>
            <person name="Gvozdik V."/>
            <person name="Streicher J.W."/>
            <person name="Greenbaum E."/>
            <person name="Tinsley R.C."/>
            <person name="Meyer M."/>
            <person name="Blackburn D.C."/>
        </authorList>
    </citation>
    <scope>NUCLEOTIDE SEQUENCE</scope>
    <source>
        <strain evidence="22">R7944_MHNG2645.094</strain>
    </source>
</reference>
<feature type="binding site" description="axial binding residue" evidence="18">
    <location>
        <position position="98"/>
    </location>
    <ligand>
        <name>heme b</name>
        <dbReference type="ChEBI" id="CHEBI:60344"/>
        <label>b566</label>
    </ligand>
    <ligandPart>
        <name>Fe</name>
        <dbReference type="ChEBI" id="CHEBI:18248"/>
    </ligandPart>
</feature>
<dbReference type="GO" id="GO:0008121">
    <property type="term" value="F:quinol-cytochrome-c reductase activity"/>
    <property type="evidence" value="ECO:0007669"/>
    <property type="project" value="InterPro"/>
</dbReference>
<dbReference type="GO" id="GO:0006122">
    <property type="term" value="P:mitochondrial electron transport, ubiquinol to cytochrome c"/>
    <property type="evidence" value="ECO:0007669"/>
    <property type="project" value="TreeGrafter"/>
</dbReference>
<evidence type="ECO:0000256" key="19">
    <source>
        <dbReference type="RuleBase" id="RU362117"/>
    </source>
</evidence>
<keyword evidence="6 19" id="KW-0679">Respiratory chain</keyword>
<dbReference type="PANTHER" id="PTHR19271:SF16">
    <property type="entry name" value="CYTOCHROME B"/>
    <property type="match status" value="1"/>
</dbReference>
<feature type="transmembrane region" description="Helical" evidence="19">
    <location>
        <begin position="146"/>
        <end position="167"/>
    </location>
</feature>
<dbReference type="InterPro" id="IPR030689">
    <property type="entry name" value="Cytochrome_b"/>
</dbReference>
<keyword evidence="15 19" id="KW-0472">Membrane</keyword>
<dbReference type="Pfam" id="PF00032">
    <property type="entry name" value="Cytochrom_B_C"/>
    <property type="match status" value="1"/>
</dbReference>
<keyword evidence="14 19" id="KW-0496">Mitochondrion</keyword>
<comment type="subcellular location">
    <subcellularLocation>
        <location evidence="2">Mitochondrion inner membrane</location>
        <topology evidence="2">Multi-pass membrane protein</topology>
    </subcellularLocation>
</comment>
<evidence type="ECO:0000256" key="10">
    <source>
        <dbReference type="ARBA" id="ARBA00022982"/>
    </source>
</evidence>
<feature type="transmembrane region" description="Helical" evidence="19">
    <location>
        <begin position="114"/>
        <end position="134"/>
    </location>
</feature>
<evidence type="ECO:0000256" key="16">
    <source>
        <dbReference type="ARBA" id="ARBA00061233"/>
    </source>
</evidence>
<evidence type="ECO:0000256" key="14">
    <source>
        <dbReference type="ARBA" id="ARBA00023128"/>
    </source>
</evidence>
<evidence type="ECO:0000256" key="9">
    <source>
        <dbReference type="ARBA" id="ARBA00022792"/>
    </source>
</evidence>
<keyword evidence="13" id="KW-0830">Ubiquinone</keyword>
<feature type="binding site" description="axial binding residue" evidence="18">
    <location>
        <position position="183"/>
    </location>
    <ligand>
        <name>heme b</name>
        <dbReference type="ChEBI" id="CHEBI:60344"/>
        <label>b562</label>
    </ligand>
    <ligandPart>
        <name>Fe</name>
        <dbReference type="ChEBI" id="CHEBI:18248"/>
    </ligandPart>
</feature>
<dbReference type="EMBL" id="MN259074">
    <property type="protein sequence ID" value="QEQ13461.1"/>
    <property type="molecule type" value="Genomic_DNA"/>
</dbReference>
<evidence type="ECO:0000313" key="22">
    <source>
        <dbReference type="EMBL" id="QEQ13461.1"/>
    </source>
</evidence>
<keyword evidence="10 19" id="KW-0249">Electron transport</keyword>
<evidence type="ECO:0000256" key="1">
    <source>
        <dbReference type="ARBA" id="ARBA00002566"/>
    </source>
</evidence>
<evidence type="ECO:0000256" key="7">
    <source>
        <dbReference type="ARBA" id="ARBA00022692"/>
    </source>
</evidence>
<dbReference type="RefSeq" id="YP_009700403.1">
    <property type="nucleotide sequence ID" value="NC_044869.1"/>
</dbReference>
<keyword evidence="8 18" id="KW-0479">Metal-binding</keyword>
<dbReference type="InterPro" id="IPR027387">
    <property type="entry name" value="Cytb/b6-like_sf"/>
</dbReference>
<dbReference type="Gene3D" id="1.20.810.10">
    <property type="entry name" value="Cytochrome Bc1 Complex, Chain C"/>
    <property type="match status" value="1"/>
</dbReference>
<accession>A0A5J6CFF6</accession>
<name>A0A5J6CFF6_9PIPI</name>
<dbReference type="SUPFAM" id="SSF81648">
    <property type="entry name" value="a domain/subunit of cytochrome bc1 complex (Ubiquinol-cytochrome c reductase)"/>
    <property type="match status" value="1"/>
</dbReference>
<evidence type="ECO:0000256" key="12">
    <source>
        <dbReference type="ARBA" id="ARBA00023004"/>
    </source>
</evidence>
<evidence type="ECO:0000256" key="13">
    <source>
        <dbReference type="ARBA" id="ARBA00023075"/>
    </source>
</evidence>
<evidence type="ECO:0000256" key="5">
    <source>
        <dbReference type="ARBA" id="ARBA00022617"/>
    </source>
</evidence>
<dbReference type="PIRSF" id="PIRSF038885">
    <property type="entry name" value="COB"/>
    <property type="match status" value="1"/>
</dbReference>
<dbReference type="CDD" id="cd00284">
    <property type="entry name" value="Cytochrome_b_N"/>
    <property type="match status" value="1"/>
</dbReference>
<keyword evidence="11 19" id="KW-1133">Transmembrane helix</keyword>
<keyword evidence="4 19" id="KW-0813">Transport</keyword>
<feature type="transmembrane region" description="Helical" evidence="19">
    <location>
        <begin position="351"/>
        <end position="373"/>
    </location>
</feature>
<dbReference type="Pfam" id="PF00033">
    <property type="entry name" value="Cytochrome_B"/>
    <property type="match status" value="1"/>
</dbReference>
<evidence type="ECO:0000256" key="15">
    <source>
        <dbReference type="ARBA" id="ARBA00023136"/>
    </source>
</evidence>
<dbReference type="PROSITE" id="PS51003">
    <property type="entry name" value="CYTB_CTER"/>
    <property type="match status" value="1"/>
</dbReference>
<geneLocation type="mitochondrion" evidence="22"/>
<evidence type="ECO:0000256" key="4">
    <source>
        <dbReference type="ARBA" id="ARBA00022448"/>
    </source>
</evidence>
<protein>
    <recommendedName>
        <fullName evidence="3 19">Cytochrome b</fullName>
    </recommendedName>
</protein>
<evidence type="ECO:0000256" key="2">
    <source>
        <dbReference type="ARBA" id="ARBA00004448"/>
    </source>
</evidence>
<gene>
    <name evidence="22" type="primary">CYTB</name>
</gene>
<feature type="transmembrane region" description="Helical" evidence="19">
    <location>
        <begin position="31"/>
        <end position="57"/>
    </location>
</feature>